<dbReference type="KEGG" id="nsh:GXM_08335"/>
<name>A0A5P8WE39_9NOSO</name>
<proteinExistence type="predicted"/>
<accession>A0A5P8WE39</accession>
<sequence>MPQTSAFVLLKLKEEALGRGLFLQGEKGKGQYNKELFPTT</sequence>
<dbReference type="AlphaFoldDB" id="A0A5P8WE39"/>
<gene>
    <name evidence="1" type="ORF">GXM_08335</name>
</gene>
<evidence type="ECO:0000313" key="2">
    <source>
        <dbReference type="Proteomes" id="UP000326678"/>
    </source>
</evidence>
<evidence type="ECO:0000313" key="1">
    <source>
        <dbReference type="EMBL" id="QFS50841.1"/>
    </source>
</evidence>
<dbReference type="Proteomes" id="UP000326678">
    <property type="component" value="Chromosome Gxm2"/>
</dbReference>
<keyword evidence="2" id="KW-1185">Reference proteome</keyword>
<reference evidence="1 2" key="1">
    <citation type="submission" date="2019-10" db="EMBL/GenBank/DDBJ databases">
        <title>Genomic and transcriptomic insights into the perfect genentic adaptation of a filamentous nitrogen-fixing cyanobacterium to rice fields.</title>
        <authorList>
            <person name="Chen Z."/>
        </authorList>
    </citation>
    <scope>NUCLEOTIDE SEQUENCE [LARGE SCALE GENOMIC DNA]</scope>
    <source>
        <strain evidence="1">CCNUC1</strain>
    </source>
</reference>
<organism evidence="1 2">
    <name type="scientific">Nostoc sphaeroides CCNUC1</name>
    <dbReference type="NCBI Taxonomy" id="2653204"/>
    <lineage>
        <taxon>Bacteria</taxon>
        <taxon>Bacillati</taxon>
        <taxon>Cyanobacteriota</taxon>
        <taxon>Cyanophyceae</taxon>
        <taxon>Nostocales</taxon>
        <taxon>Nostocaceae</taxon>
        <taxon>Nostoc</taxon>
    </lineage>
</organism>
<protein>
    <submittedName>
        <fullName evidence="1">Uncharacterized protein</fullName>
    </submittedName>
</protein>
<dbReference type="EMBL" id="CP045227">
    <property type="protein sequence ID" value="QFS50841.1"/>
    <property type="molecule type" value="Genomic_DNA"/>
</dbReference>